<reference evidence="2" key="1">
    <citation type="submission" date="2021-02" db="EMBL/GenBank/DDBJ databases">
        <authorList>
            <person name="Nowell W R."/>
        </authorList>
    </citation>
    <scope>NUCLEOTIDE SEQUENCE</scope>
</reference>
<keyword evidence="1" id="KW-1133">Transmembrane helix</keyword>
<sequence length="778" mass="85332">MRGPKQRKVVTPIKEQNPSTVVQQHVEQNIHANNVLVAEYDVINKERPISCWKKDLLIPRWLLMTLATLAIVFLTAFILFATIVTLQKQGNGGACKSNSDCRQDVGLICNNYRCGCAYSHFWSTTYDVCERRRMVNRTCVNDSECDILANLQCFNVTLNNGDIQLQCQCKGGLSWNGVACSYQSLYNSSCINTDNCDTTRFLYCDFSAGTPGRCNCNASMFWNANLISGTCEYKRTVNQYCYPYDDSWCDNTAPLGQGLTCAAYSNPYGSEYGVCQCGIYKFYNGTASLGNGYCEPLRDYNHSCSSTSNCDFRKGLICSNNLCTCLSTQNYDSTIVDTGGVTGACTAAATYLDNCTSIIKCSASAGLYCDYTHYASTNTTGVCNCNSSTSFWDGLECASKLSIGGECTTSTECNSGDGLFCSNYTQSLGTCDCDKNHFWNYTCIIKQWYNTTCPSSYVCDDNRGLFCQPTGGSFFLKCDCFNSSFIWDSLYVTNRSHICVLKMGYGASTCFGDLECQDQNYLKCFNGTCLCTYDHYYNGILCTPKLNYTDPCQNSTMCRDFAPVNLVCRAGPTASHALQCLCNITSYWSDCLQACIVSKYRHQACTLTSNCSSNECDVTANLQCINDTVSNQTVSGWCNCTTLQWWNGTYCRNKGTPSWGVNASDLCNATYQCADYNLVSCPLGSSSVESVATCECATTKYWNGITCIDRVLNTQACVAWTTYPVNTTTCLTAAGAGLVCVMGTNWGNGSYSGTCACPTGTTWNSTFYICASPPLLGG</sequence>
<dbReference type="PANTHER" id="PTHR39069">
    <property type="entry name" value="ECDYSONE-INDUCIBLE GENE E1, ISOFORM A"/>
    <property type="match status" value="1"/>
</dbReference>
<dbReference type="AlphaFoldDB" id="A0A814N8R3"/>
<dbReference type="EMBL" id="CAJOAY010000522">
    <property type="protein sequence ID" value="CAF3683949.1"/>
    <property type="molecule type" value="Genomic_DNA"/>
</dbReference>
<gene>
    <name evidence="3" type="ORF">OKA104_LOCUS11324</name>
    <name evidence="2" type="ORF">VCS650_LOCUS19505</name>
</gene>
<accession>A0A814N8R3</accession>
<organism evidence="2 4">
    <name type="scientific">Adineta steineri</name>
    <dbReference type="NCBI Taxonomy" id="433720"/>
    <lineage>
        <taxon>Eukaryota</taxon>
        <taxon>Metazoa</taxon>
        <taxon>Spiralia</taxon>
        <taxon>Gnathifera</taxon>
        <taxon>Rotifera</taxon>
        <taxon>Eurotatoria</taxon>
        <taxon>Bdelloidea</taxon>
        <taxon>Adinetida</taxon>
        <taxon>Adinetidae</taxon>
        <taxon>Adineta</taxon>
    </lineage>
</organism>
<dbReference type="Proteomes" id="UP000663891">
    <property type="component" value="Unassembled WGS sequence"/>
</dbReference>
<name>A0A814N8R3_9BILA</name>
<keyword evidence="1" id="KW-0472">Membrane</keyword>
<evidence type="ECO:0008006" key="5">
    <source>
        <dbReference type="Google" id="ProtNLM"/>
    </source>
</evidence>
<evidence type="ECO:0000256" key="1">
    <source>
        <dbReference type="SAM" id="Phobius"/>
    </source>
</evidence>
<proteinExistence type="predicted"/>
<evidence type="ECO:0000313" key="2">
    <source>
        <dbReference type="EMBL" id="CAF1090023.1"/>
    </source>
</evidence>
<dbReference type="PANTHER" id="PTHR39069:SF8">
    <property type="entry name" value="FI17111P1"/>
    <property type="match status" value="1"/>
</dbReference>
<dbReference type="Proteomes" id="UP000663881">
    <property type="component" value="Unassembled WGS sequence"/>
</dbReference>
<keyword evidence="1" id="KW-0812">Transmembrane</keyword>
<comment type="caution">
    <text evidence="2">The sequence shown here is derived from an EMBL/GenBank/DDBJ whole genome shotgun (WGS) entry which is preliminary data.</text>
</comment>
<protein>
    <recommendedName>
        <fullName evidence="5">EGF-like domain-containing protein</fullName>
    </recommendedName>
</protein>
<feature type="transmembrane region" description="Helical" evidence="1">
    <location>
        <begin position="61"/>
        <end position="86"/>
    </location>
</feature>
<dbReference type="OrthoDB" id="9977844at2759"/>
<evidence type="ECO:0000313" key="3">
    <source>
        <dbReference type="EMBL" id="CAF3683949.1"/>
    </source>
</evidence>
<dbReference type="EMBL" id="CAJNON010000194">
    <property type="protein sequence ID" value="CAF1090023.1"/>
    <property type="molecule type" value="Genomic_DNA"/>
</dbReference>
<evidence type="ECO:0000313" key="4">
    <source>
        <dbReference type="Proteomes" id="UP000663891"/>
    </source>
</evidence>